<sequence length="116" mass="12654">MVNSIYPTNTQTLPAIQKIQFIYDNGSEMTAVLNPHPRQPGAPITRVDLECSSIRWADIRLSQHTTLIQAGTEAHHVAQSDAAAIAGAIAELRMTGEEFLTKPDVEQITGYPVDVV</sequence>
<protein>
    <submittedName>
        <fullName evidence="1">Uncharacterized protein</fullName>
    </submittedName>
</protein>
<organism evidence="1 2">
    <name type="scientific">Burkholderia stabilis</name>
    <dbReference type="NCBI Taxonomy" id="95485"/>
    <lineage>
        <taxon>Bacteria</taxon>
        <taxon>Pseudomonadati</taxon>
        <taxon>Pseudomonadota</taxon>
        <taxon>Betaproteobacteria</taxon>
        <taxon>Burkholderiales</taxon>
        <taxon>Burkholderiaceae</taxon>
        <taxon>Burkholderia</taxon>
        <taxon>Burkholderia cepacia complex</taxon>
    </lineage>
</organism>
<dbReference type="EMBL" id="QWEX01000004">
    <property type="protein sequence ID" value="RXV64403.1"/>
    <property type="molecule type" value="Genomic_DNA"/>
</dbReference>
<dbReference type="Proteomes" id="UP000289650">
    <property type="component" value="Unassembled WGS sequence"/>
</dbReference>
<dbReference type="OrthoDB" id="8966566at2"/>
<dbReference type="AlphaFoldDB" id="A0A4Q2A5F0"/>
<evidence type="ECO:0000313" key="1">
    <source>
        <dbReference type="EMBL" id="RXV64403.1"/>
    </source>
</evidence>
<name>A0A4Q2A5F0_9BURK</name>
<proteinExistence type="predicted"/>
<comment type="caution">
    <text evidence="1">The sequence shown here is derived from an EMBL/GenBank/DDBJ whole genome shotgun (WGS) entry which is preliminary data.</text>
</comment>
<dbReference type="RefSeq" id="WP_129518495.1">
    <property type="nucleotide sequence ID" value="NZ_QWEX01000004.1"/>
</dbReference>
<reference evidence="1 2" key="1">
    <citation type="submission" date="2018-08" db="EMBL/GenBank/DDBJ databases">
        <title>Mountain-cultivated ginseng endophyte, Burkholderia stabilis and its activity against ginseng root rot disease.</title>
        <authorList>
            <person name="Tapan Kumar M."/>
            <person name="Bae H."/>
            <person name="Shanmugam G."/>
            <person name="Jeon J."/>
        </authorList>
    </citation>
    <scope>NUCLEOTIDE SEQUENCE [LARGE SCALE GENOMIC DNA]</scope>
    <source>
        <strain evidence="1 2">EB159</strain>
    </source>
</reference>
<accession>A0A4Q2A5F0</accession>
<evidence type="ECO:0000313" key="2">
    <source>
        <dbReference type="Proteomes" id="UP000289650"/>
    </source>
</evidence>
<gene>
    <name evidence="1" type="ORF">D1006_39195</name>
</gene>